<feature type="region of interest" description="Disordered" evidence="11">
    <location>
        <begin position="825"/>
        <end position="880"/>
    </location>
</feature>
<evidence type="ECO:0000256" key="1">
    <source>
        <dbReference type="ARBA" id="ARBA00001947"/>
    </source>
</evidence>
<evidence type="ECO:0000259" key="12">
    <source>
        <dbReference type="PROSITE" id="PS50305"/>
    </source>
</evidence>
<keyword evidence="6 10" id="KW-0479">Metal-binding</keyword>
<dbReference type="GO" id="GO:0002039">
    <property type="term" value="F:p53 binding"/>
    <property type="evidence" value="ECO:0007669"/>
    <property type="project" value="TreeGrafter"/>
</dbReference>
<feature type="binding site" evidence="10">
    <location>
        <position position="349"/>
    </location>
    <ligand>
        <name>Zn(2+)</name>
        <dbReference type="ChEBI" id="CHEBI:29105"/>
    </ligand>
</feature>
<proteinExistence type="evidence at transcript level"/>
<evidence type="ECO:0000256" key="10">
    <source>
        <dbReference type="PROSITE-ProRule" id="PRU00236"/>
    </source>
</evidence>
<dbReference type="GO" id="GO:0005637">
    <property type="term" value="C:nuclear inner membrane"/>
    <property type="evidence" value="ECO:0007669"/>
    <property type="project" value="TreeGrafter"/>
</dbReference>
<comment type="similarity">
    <text evidence="3">Belongs to the sirtuin family. Class I subfamily.</text>
</comment>
<keyword evidence="5" id="KW-0808">Transferase</keyword>
<dbReference type="GO" id="GO:0046872">
    <property type="term" value="F:metal ion binding"/>
    <property type="evidence" value="ECO:0007669"/>
    <property type="project" value="UniProtKB-KW"/>
</dbReference>
<dbReference type="GO" id="GO:0017136">
    <property type="term" value="F:histone deacetylase activity, NAD-dependent"/>
    <property type="evidence" value="ECO:0007669"/>
    <property type="project" value="TreeGrafter"/>
</dbReference>
<evidence type="ECO:0000256" key="6">
    <source>
        <dbReference type="ARBA" id="ARBA00022723"/>
    </source>
</evidence>
<evidence type="ECO:0000256" key="11">
    <source>
        <dbReference type="SAM" id="MobiDB-lite"/>
    </source>
</evidence>
<dbReference type="Gene3D" id="3.40.50.1220">
    <property type="entry name" value="TPP-binding domain"/>
    <property type="match status" value="1"/>
</dbReference>
<evidence type="ECO:0000313" key="13">
    <source>
        <dbReference type="EMBL" id="BBA84470.1"/>
    </source>
</evidence>
<dbReference type="PANTHER" id="PTHR11085">
    <property type="entry name" value="NAD-DEPENDENT PROTEIN DEACYLASE SIRTUIN-5, MITOCHONDRIAL-RELATED"/>
    <property type="match status" value="1"/>
</dbReference>
<feature type="region of interest" description="Disordered" evidence="11">
    <location>
        <begin position="496"/>
        <end position="563"/>
    </location>
</feature>
<protein>
    <recommendedName>
        <fullName evidence="4">protein acetyllysine N-acetyltransferase</fullName>
        <ecNumber evidence="4">2.3.1.286</ecNumber>
    </recommendedName>
</protein>
<dbReference type="GO" id="GO:0003714">
    <property type="term" value="F:transcription corepressor activity"/>
    <property type="evidence" value="ECO:0007669"/>
    <property type="project" value="TreeGrafter"/>
</dbReference>
<organism evidence="13">
    <name type="scientific">Reticulitermes speratus</name>
    <dbReference type="NCBI Taxonomy" id="60591"/>
    <lineage>
        <taxon>Eukaryota</taxon>
        <taxon>Metazoa</taxon>
        <taxon>Ecdysozoa</taxon>
        <taxon>Arthropoda</taxon>
        <taxon>Hexapoda</taxon>
        <taxon>Insecta</taxon>
        <taxon>Pterygota</taxon>
        <taxon>Neoptera</taxon>
        <taxon>Polyneoptera</taxon>
        <taxon>Dictyoptera</taxon>
        <taxon>Blattodea</taxon>
        <taxon>Blattoidea</taxon>
        <taxon>Termitoidae</taxon>
        <taxon>Rhinotermitidae</taxon>
        <taxon>Reticulitermes</taxon>
        <taxon>Frontotermes</taxon>
    </lineage>
</organism>
<dbReference type="GO" id="GO:0005654">
    <property type="term" value="C:nucleoplasm"/>
    <property type="evidence" value="ECO:0007669"/>
    <property type="project" value="TreeGrafter"/>
</dbReference>
<name>A0A347ZJG4_9NEOP</name>
<evidence type="ECO:0000256" key="3">
    <source>
        <dbReference type="ARBA" id="ARBA00006924"/>
    </source>
</evidence>
<reference evidence="13" key="1">
    <citation type="journal article" date="2018" name="Insect Sci.">
        <title>Transcriptomic analysis of epigenetic modification genes in the termite Reticulitermes speratus.</title>
        <authorList>
            <person name="Mitaka Y."/>
            <person name="Tasaki E."/>
            <person name="Nozaki T."/>
            <person name="Fuchikawa T."/>
            <person name="Kobayashi K."/>
            <person name="Matsuura K."/>
        </authorList>
    </citation>
    <scope>NUCLEOTIDE SEQUENCE</scope>
</reference>
<dbReference type="PANTHER" id="PTHR11085:SF9">
    <property type="entry name" value="NAD-DEPENDENT PROTEIN DEACETYLASE SIRTUIN-1"/>
    <property type="match status" value="1"/>
</dbReference>
<evidence type="ECO:0000256" key="2">
    <source>
        <dbReference type="ARBA" id="ARBA00004123"/>
    </source>
</evidence>
<dbReference type="CDD" id="cd01408">
    <property type="entry name" value="SIRT1"/>
    <property type="match status" value="1"/>
</dbReference>
<dbReference type="EMBL" id="FX985732">
    <property type="protein sequence ID" value="BBA84470.1"/>
    <property type="molecule type" value="mRNA"/>
</dbReference>
<feature type="region of interest" description="Disordered" evidence="11">
    <location>
        <begin position="1"/>
        <end position="20"/>
    </location>
</feature>
<feature type="compositionally biased region" description="Acidic residues" evidence="11">
    <location>
        <begin position="850"/>
        <end position="864"/>
    </location>
</feature>
<dbReference type="FunFam" id="3.30.1600.10:FF:000013">
    <property type="entry name" value="NAD-dependent protein deacetylase sirtuin-1"/>
    <property type="match status" value="1"/>
</dbReference>
<evidence type="ECO:0000256" key="8">
    <source>
        <dbReference type="ARBA" id="ARBA00023027"/>
    </source>
</evidence>
<evidence type="ECO:0000256" key="4">
    <source>
        <dbReference type="ARBA" id="ARBA00012928"/>
    </source>
</evidence>
<keyword evidence="9" id="KW-0539">Nucleus</keyword>
<dbReference type="SUPFAM" id="SSF52467">
    <property type="entry name" value="DHS-like NAD/FAD-binding domain"/>
    <property type="match status" value="1"/>
</dbReference>
<dbReference type="InterPro" id="IPR026591">
    <property type="entry name" value="Sirtuin_cat_small_dom_sf"/>
</dbReference>
<dbReference type="EC" id="2.3.1.286" evidence="4"/>
<sequence length="880" mass="96220">MALISEGREYSSPSKRMRLDQTQHLSNSNVELDFGAFSAPLKNVHEVIEGEYTVSAEELKNGDSGFNEMAPDRSTSQAGTSVAGASTHSSKKSDDGGTANSTMDDDRDEVSSTVSYLSDISGLSELSGQEWKPMAGPMSWVQRQMIIGVNPRSLLSQLVTDGTQIPQQIDDLTLWKIIMNMMSEPPRRQKLRHINTLADVVRLIKGAKKIIVLTGAGVSVSCGIPDFRSRDGIYSRLAIDFPDLPDPQAMFDIQYFSQDPRPFFKFAREIYPGQFKPSPCHRFIKMLEKHKKLLRNYSQNIDTLEQVAGIQNVIECHGSFATASCTRCKHKVTADEIREDIFAQRIPLCPHCPQVALPPRNDAENRYESYKDLVSRGIMKPDIVFFGEGLPEIFHESMAKDKDECDLLIVIGSSLKVRPVALIPSSIPPDVPQILINREQLPHFNFDVELLGDSDVIINQICHMLGDEWTEVCWRPSPLTEASHLVTHIGRRRNSLEESSWEDRHSDPCATDCSRDSHSVQPSHHMSADCSSQDSVVSGRLDNQCSSSIRNSTDSSYSPFQGGERMLNIESSEADSLQMSTDSGMGMSAADSSCSAFKERHMSVDSSTHDSGVGLSADSPTDVGSSHLHMLVDSTRDYRRPGTSSPRTSLNNATSSNADTVVDSTKDCDLSASVDSSTTVKESVVLVQSSGLPADLTTGGKLSSMVVDSTTDSNGGKNTDVSSTDSNCSLVVHRHMSVDSVRDSGIGDGSNSVGSSSEVITKKCHMSVDSSDDHPKSEGDLDGLRMCWEPKIRESLAAKLEENTYFLLTPSRYIFPGAEVYYDPDDEQSSYSSSSSSSHSSESANNSSAEESDNEDAEEGECWDDVASAVPDKPVNGRCP</sequence>
<dbReference type="InterPro" id="IPR003000">
    <property type="entry name" value="Sirtuin"/>
</dbReference>
<dbReference type="GO" id="GO:0070403">
    <property type="term" value="F:NAD+ binding"/>
    <property type="evidence" value="ECO:0007669"/>
    <property type="project" value="InterPro"/>
</dbReference>
<comment type="subcellular location">
    <subcellularLocation>
        <location evidence="2">Nucleus</location>
    </subcellularLocation>
</comment>
<dbReference type="InterPro" id="IPR050134">
    <property type="entry name" value="NAD-dep_sirtuin_deacylases"/>
</dbReference>
<comment type="cofactor">
    <cofactor evidence="1">
        <name>Zn(2+)</name>
        <dbReference type="ChEBI" id="CHEBI:29105"/>
    </cofactor>
</comment>
<dbReference type="InterPro" id="IPR026590">
    <property type="entry name" value="Ssirtuin_cat_dom"/>
</dbReference>
<feature type="binding site" evidence="10">
    <location>
        <position position="325"/>
    </location>
    <ligand>
        <name>Zn(2+)</name>
        <dbReference type="ChEBI" id="CHEBI:29105"/>
    </ligand>
</feature>
<dbReference type="Pfam" id="PF02146">
    <property type="entry name" value="SIR2"/>
    <property type="match status" value="1"/>
</dbReference>
<feature type="compositionally biased region" description="Polar residues" evidence="11">
    <location>
        <begin position="519"/>
        <end position="559"/>
    </location>
</feature>
<dbReference type="AlphaFoldDB" id="A0A347ZJG4"/>
<feature type="active site" description="Proton acceptor" evidence="10">
    <location>
        <position position="317"/>
    </location>
</feature>
<feature type="compositionally biased region" description="Polar residues" evidence="11">
    <location>
        <begin position="642"/>
        <end position="658"/>
    </location>
</feature>
<dbReference type="GO" id="GO:0033553">
    <property type="term" value="C:rDNA heterochromatin"/>
    <property type="evidence" value="ECO:0007669"/>
    <property type="project" value="TreeGrafter"/>
</dbReference>
<feature type="compositionally biased region" description="Low complexity" evidence="11">
    <location>
        <begin position="829"/>
        <end position="849"/>
    </location>
</feature>
<dbReference type="InterPro" id="IPR029035">
    <property type="entry name" value="DHS-like_NAD/FAD-binding_dom"/>
</dbReference>
<feature type="binding site" evidence="10">
    <location>
        <position position="352"/>
    </location>
    <ligand>
        <name>Zn(2+)</name>
        <dbReference type="ChEBI" id="CHEBI:29105"/>
    </ligand>
</feature>
<feature type="compositionally biased region" description="Polar residues" evidence="11">
    <location>
        <begin position="73"/>
        <end position="88"/>
    </location>
</feature>
<dbReference type="Gene3D" id="3.30.1600.10">
    <property type="entry name" value="SIR2/SIRT2 'Small Domain"/>
    <property type="match status" value="1"/>
</dbReference>
<feature type="region of interest" description="Disordered" evidence="11">
    <location>
        <begin position="575"/>
        <end position="658"/>
    </location>
</feature>
<feature type="binding site" evidence="10">
    <location>
        <position position="328"/>
    </location>
    <ligand>
        <name>Zn(2+)</name>
        <dbReference type="ChEBI" id="CHEBI:29105"/>
    </ligand>
</feature>
<evidence type="ECO:0000256" key="7">
    <source>
        <dbReference type="ARBA" id="ARBA00022833"/>
    </source>
</evidence>
<feature type="region of interest" description="Disordered" evidence="11">
    <location>
        <begin position="62"/>
        <end position="111"/>
    </location>
</feature>
<evidence type="ECO:0000256" key="9">
    <source>
        <dbReference type="ARBA" id="ARBA00023242"/>
    </source>
</evidence>
<feature type="compositionally biased region" description="Basic and acidic residues" evidence="11">
    <location>
        <begin position="501"/>
        <end position="518"/>
    </location>
</feature>
<keyword evidence="7 10" id="KW-0862">Zinc</keyword>
<feature type="domain" description="Deacetylase sirtuin-type" evidence="12">
    <location>
        <begin position="190"/>
        <end position="470"/>
    </location>
</feature>
<gene>
    <name evidence="13" type="primary">Sirtuin1</name>
</gene>
<keyword evidence="8" id="KW-0520">NAD</keyword>
<accession>A0A347ZJG4</accession>
<evidence type="ECO:0000256" key="5">
    <source>
        <dbReference type="ARBA" id="ARBA00022679"/>
    </source>
</evidence>
<dbReference type="PROSITE" id="PS50305">
    <property type="entry name" value="SIRTUIN"/>
    <property type="match status" value="1"/>
</dbReference>